<evidence type="ECO:0000256" key="2">
    <source>
        <dbReference type="SAM" id="MobiDB-lite"/>
    </source>
</evidence>
<sequence>MTDPVPSLSLSAIVRADVNHTRGPLDRNLYRRITIPDGLQCILASDADPTMAEEEKKEKENERRAGNEGGEGDDGEEEGEEDGSSSSFSKFGEAPRNEIFFSAAALAVGTDSFSDPHPDGDGLALYLERVLFVRTATNPEEPSFGEYLSTCSG</sequence>
<dbReference type="EMBL" id="HBFR01036961">
    <property type="protein sequence ID" value="CAD8899703.1"/>
    <property type="molecule type" value="Transcribed_RNA"/>
</dbReference>
<protein>
    <submittedName>
        <fullName evidence="3">Uncharacterized protein</fullName>
    </submittedName>
</protein>
<evidence type="ECO:0000256" key="1">
    <source>
        <dbReference type="ARBA" id="ARBA00022723"/>
    </source>
</evidence>
<dbReference type="PANTHER" id="PTHR43690:SF18">
    <property type="entry name" value="INSULIN-DEGRADING ENZYME-RELATED"/>
    <property type="match status" value="1"/>
</dbReference>
<proteinExistence type="predicted"/>
<dbReference type="GO" id="GO:0046872">
    <property type="term" value="F:metal ion binding"/>
    <property type="evidence" value="ECO:0007669"/>
    <property type="project" value="UniProtKB-KW"/>
</dbReference>
<dbReference type="AlphaFoldDB" id="A0A7S1BX73"/>
<dbReference type="Gene3D" id="3.30.830.10">
    <property type="entry name" value="Metalloenzyme, LuxS/M16 peptidase-like"/>
    <property type="match status" value="1"/>
</dbReference>
<name>A0A7S1BX73_9STRA</name>
<keyword evidence="1" id="KW-0479">Metal-binding</keyword>
<evidence type="ECO:0000313" key="3">
    <source>
        <dbReference type="EMBL" id="CAD8899703.1"/>
    </source>
</evidence>
<feature type="compositionally biased region" description="Acidic residues" evidence="2">
    <location>
        <begin position="70"/>
        <end position="83"/>
    </location>
</feature>
<gene>
    <name evidence="3" type="ORF">CHYS00102_LOCUS26919</name>
</gene>
<feature type="compositionally biased region" description="Basic and acidic residues" evidence="2">
    <location>
        <begin position="53"/>
        <end position="66"/>
    </location>
</feature>
<reference evidence="3" key="1">
    <citation type="submission" date="2021-01" db="EMBL/GenBank/DDBJ databases">
        <authorList>
            <person name="Corre E."/>
            <person name="Pelletier E."/>
            <person name="Niang G."/>
            <person name="Scheremetjew M."/>
            <person name="Finn R."/>
            <person name="Kale V."/>
            <person name="Holt S."/>
            <person name="Cochrane G."/>
            <person name="Meng A."/>
            <person name="Brown T."/>
            <person name="Cohen L."/>
        </authorList>
    </citation>
    <scope>NUCLEOTIDE SEQUENCE</scope>
    <source>
        <strain evidence="3">308</strain>
    </source>
</reference>
<dbReference type="PANTHER" id="PTHR43690">
    <property type="entry name" value="NARDILYSIN"/>
    <property type="match status" value="1"/>
</dbReference>
<dbReference type="InterPro" id="IPR050626">
    <property type="entry name" value="Peptidase_M16"/>
</dbReference>
<accession>A0A7S1BX73</accession>
<organism evidence="3">
    <name type="scientific">Corethron hystrix</name>
    <dbReference type="NCBI Taxonomy" id="216773"/>
    <lineage>
        <taxon>Eukaryota</taxon>
        <taxon>Sar</taxon>
        <taxon>Stramenopiles</taxon>
        <taxon>Ochrophyta</taxon>
        <taxon>Bacillariophyta</taxon>
        <taxon>Coscinodiscophyceae</taxon>
        <taxon>Corethrophycidae</taxon>
        <taxon>Corethrales</taxon>
        <taxon>Corethraceae</taxon>
        <taxon>Corethron</taxon>
    </lineage>
</organism>
<feature type="region of interest" description="Disordered" evidence="2">
    <location>
        <begin position="45"/>
        <end position="91"/>
    </location>
</feature>